<dbReference type="Pfam" id="PF11639">
    <property type="entry name" value="HapK"/>
    <property type="match status" value="1"/>
</dbReference>
<dbReference type="Proteomes" id="UP000502706">
    <property type="component" value="Chromosome"/>
</dbReference>
<organism evidence="1 2">
    <name type="scientific">Rubrobacter marinus</name>
    <dbReference type="NCBI Taxonomy" id="2653852"/>
    <lineage>
        <taxon>Bacteria</taxon>
        <taxon>Bacillati</taxon>
        <taxon>Actinomycetota</taxon>
        <taxon>Rubrobacteria</taxon>
        <taxon>Rubrobacterales</taxon>
        <taxon>Rubrobacteraceae</taxon>
        <taxon>Rubrobacter</taxon>
    </lineage>
</organism>
<proteinExistence type="predicted"/>
<dbReference type="Gene3D" id="3.30.70.100">
    <property type="match status" value="1"/>
</dbReference>
<dbReference type="InterPro" id="IPR011008">
    <property type="entry name" value="Dimeric_a/b-barrel"/>
</dbReference>
<gene>
    <name evidence="1" type="ORF">GBA65_13195</name>
</gene>
<sequence length="103" mass="11562">MPTIFGLFDLKDGVDPAEYERWARTRYAPVVREMPSIDHWQAFRAAGVFGSGAAPPYRYFLVIEANDLEGVGRDLTDDRMQTLLAELHEFAAPPTLVVTESFA</sequence>
<protein>
    <submittedName>
        <fullName evidence="1">REDY-like protein HapK</fullName>
    </submittedName>
</protein>
<reference evidence="1 2" key="1">
    <citation type="submission" date="2019-10" db="EMBL/GenBank/DDBJ databases">
        <title>Rubrobacter sp nov SCSIO 52915 isolated from a deep-sea sediment in the South China Sea.</title>
        <authorList>
            <person name="Chen R.W."/>
        </authorList>
    </citation>
    <scope>NUCLEOTIDE SEQUENCE [LARGE SCALE GENOMIC DNA]</scope>
    <source>
        <strain evidence="1 2">SCSIO 52915</strain>
    </source>
</reference>
<dbReference type="KEGG" id="rmar:GBA65_13195"/>
<dbReference type="AlphaFoldDB" id="A0A6G8PYU5"/>
<name>A0A6G8PYU5_9ACTN</name>
<dbReference type="EMBL" id="CP045121">
    <property type="protein sequence ID" value="QIN79307.1"/>
    <property type="molecule type" value="Genomic_DNA"/>
</dbReference>
<evidence type="ECO:0000313" key="2">
    <source>
        <dbReference type="Proteomes" id="UP000502706"/>
    </source>
</evidence>
<evidence type="ECO:0000313" key="1">
    <source>
        <dbReference type="EMBL" id="QIN79307.1"/>
    </source>
</evidence>
<dbReference type="InterPro" id="IPR021667">
    <property type="entry name" value="HapK"/>
</dbReference>
<keyword evidence="2" id="KW-1185">Reference proteome</keyword>
<dbReference type="RefSeq" id="WP_166396971.1">
    <property type="nucleotide sequence ID" value="NZ_CP045121.1"/>
</dbReference>
<accession>A0A6G8PYU5</accession>
<dbReference type="SUPFAM" id="SSF54909">
    <property type="entry name" value="Dimeric alpha+beta barrel"/>
    <property type="match status" value="1"/>
</dbReference>